<evidence type="ECO:0000313" key="4">
    <source>
        <dbReference type="Proteomes" id="UP000059847"/>
    </source>
</evidence>
<evidence type="ECO:0000313" key="3">
    <source>
        <dbReference type="EMBL" id="ALF58980.1"/>
    </source>
</evidence>
<protein>
    <submittedName>
        <fullName evidence="3">Lytic transglycosylase</fullName>
    </submittedName>
</protein>
<dbReference type="RefSeq" id="WP_062533376.1">
    <property type="nucleotide sequence ID" value="NZ_CP012678.1"/>
</dbReference>
<dbReference type="PROSITE" id="PS00922">
    <property type="entry name" value="TRANSGLYCOSYLASE"/>
    <property type="match status" value="1"/>
</dbReference>
<evidence type="ECO:0000259" key="2">
    <source>
        <dbReference type="Pfam" id="PF01464"/>
    </source>
</evidence>
<reference evidence="3 4" key="1">
    <citation type="submission" date="2015-09" db="EMBL/GenBank/DDBJ databases">
        <title>Complete genome of Psychrobacter urativorans R10.10B.</title>
        <authorList>
            <person name="See-Too W.S."/>
            <person name="Chan K.G."/>
        </authorList>
    </citation>
    <scope>NUCLEOTIDE SEQUENCE [LARGE SCALE GENOMIC DNA]</scope>
    <source>
        <strain evidence="3 4">R10.10B</strain>
    </source>
</reference>
<dbReference type="Gene3D" id="3.40.190.10">
    <property type="entry name" value="Periplasmic binding protein-like II"/>
    <property type="match status" value="1"/>
</dbReference>
<dbReference type="Pfam" id="PF01464">
    <property type="entry name" value="SLT"/>
    <property type="match status" value="1"/>
</dbReference>
<dbReference type="OrthoDB" id="9815002at2"/>
<accession>A0A0M5MJ73</accession>
<dbReference type="GO" id="GO:0016020">
    <property type="term" value="C:membrane"/>
    <property type="evidence" value="ECO:0007669"/>
    <property type="project" value="InterPro"/>
</dbReference>
<gene>
    <name evidence="3" type="ORF">AOC03_02045</name>
</gene>
<dbReference type="GO" id="GO:0008933">
    <property type="term" value="F:peptidoglycan lytic transglycosylase activity"/>
    <property type="evidence" value="ECO:0007669"/>
    <property type="project" value="InterPro"/>
</dbReference>
<comment type="similarity">
    <text evidence="1">Belongs to the transglycosylase Slt family.</text>
</comment>
<dbReference type="PANTHER" id="PTHR37423:SF2">
    <property type="entry name" value="MEMBRANE-BOUND LYTIC MUREIN TRANSGLYCOSYLASE C"/>
    <property type="match status" value="1"/>
</dbReference>
<dbReference type="SUPFAM" id="SSF53955">
    <property type="entry name" value="Lysozyme-like"/>
    <property type="match status" value="1"/>
</dbReference>
<dbReference type="KEGG" id="pur:AOC03_02045"/>
<dbReference type="InterPro" id="IPR008258">
    <property type="entry name" value="Transglycosylase_SLT_dom_1"/>
</dbReference>
<sequence>MPRMTYRAKLSVRAAKRRISHLLHSNSPTINLVNDSIDANAVDASTIDANSVDASCTLAAPTVLPVKRFRKTKQLVQISSIALLSLPAQSLTTMNINTQIPAYNKVMLQKTLTVAAVPGDTTYFATDGFQHGFGYDLVRGYADELGVTITLKAYASDEAALRAVQFGAADIALTTASTQLRNELALPSINVSCGYDSSLTNNGLNPKVSWAFRQPHDPLSQKASHFLCDSIKLDSTQNLAAFYNQNLLKDTYSQQHFQQTLTEKLPVYQYSFVKQAKNYNHDWQLLVAMGYQESHLNADAVSPTGVRGLMMLTNSTAKAMGVSNRVDPMQSIGGGARYLEEMKADFADVPNTDRIWFALAAYNMGPNAIKNIQKTLIAEGVNDKNWANIYAYLSANKASNSRYGQAMQYVTNIRSYLETIKMQTV</sequence>
<evidence type="ECO:0000256" key="1">
    <source>
        <dbReference type="ARBA" id="ARBA00007734"/>
    </source>
</evidence>
<name>A0A0M5MJ73_9GAMM</name>
<dbReference type="SUPFAM" id="SSF53850">
    <property type="entry name" value="Periplasmic binding protein-like II"/>
    <property type="match status" value="1"/>
</dbReference>
<dbReference type="Gene3D" id="1.10.530.10">
    <property type="match status" value="1"/>
</dbReference>
<dbReference type="EMBL" id="CP012678">
    <property type="protein sequence ID" value="ALF58980.1"/>
    <property type="molecule type" value="Genomic_DNA"/>
</dbReference>
<organism evidence="3 4">
    <name type="scientific">Psychrobacter urativorans</name>
    <dbReference type="NCBI Taxonomy" id="45610"/>
    <lineage>
        <taxon>Bacteria</taxon>
        <taxon>Pseudomonadati</taxon>
        <taxon>Pseudomonadota</taxon>
        <taxon>Gammaproteobacteria</taxon>
        <taxon>Moraxellales</taxon>
        <taxon>Moraxellaceae</taxon>
        <taxon>Psychrobacter</taxon>
    </lineage>
</organism>
<dbReference type="InterPro" id="IPR023346">
    <property type="entry name" value="Lysozyme-like_dom_sf"/>
</dbReference>
<dbReference type="Proteomes" id="UP000059847">
    <property type="component" value="Chromosome"/>
</dbReference>
<dbReference type="PANTHER" id="PTHR37423">
    <property type="entry name" value="SOLUBLE LYTIC MUREIN TRANSGLYCOSYLASE-RELATED"/>
    <property type="match status" value="1"/>
</dbReference>
<feature type="domain" description="Transglycosylase SLT" evidence="2">
    <location>
        <begin position="273"/>
        <end position="374"/>
    </location>
</feature>
<proteinExistence type="inferred from homology"/>
<keyword evidence="4" id="KW-1185">Reference proteome</keyword>
<dbReference type="GO" id="GO:0000270">
    <property type="term" value="P:peptidoglycan metabolic process"/>
    <property type="evidence" value="ECO:0007669"/>
    <property type="project" value="InterPro"/>
</dbReference>
<dbReference type="InterPro" id="IPR000189">
    <property type="entry name" value="Transglyc_AS"/>
</dbReference>
<dbReference type="STRING" id="45610.AOC03_02045"/>
<dbReference type="AlphaFoldDB" id="A0A0M5MJ73"/>